<dbReference type="OrthoDB" id="9761532at2"/>
<evidence type="ECO:0000259" key="4">
    <source>
        <dbReference type="Pfam" id="PF07687"/>
    </source>
</evidence>
<dbReference type="InterPro" id="IPR051458">
    <property type="entry name" value="Cyt/Met_Dipeptidase"/>
</dbReference>
<gene>
    <name evidence="5" type="ORF">JSE7799_02106</name>
</gene>
<accession>A0A0M7BAH2</accession>
<proteinExistence type="predicted"/>
<keyword evidence="6" id="KW-1185">Reference proteome</keyword>
<dbReference type="Gene3D" id="3.30.70.360">
    <property type="match status" value="1"/>
</dbReference>
<organism evidence="5 6">
    <name type="scientific">Jannaschia seosinensis</name>
    <dbReference type="NCBI Taxonomy" id="313367"/>
    <lineage>
        <taxon>Bacteria</taxon>
        <taxon>Pseudomonadati</taxon>
        <taxon>Pseudomonadota</taxon>
        <taxon>Alphaproteobacteria</taxon>
        <taxon>Rhodobacterales</taxon>
        <taxon>Roseobacteraceae</taxon>
        <taxon>Jannaschia</taxon>
    </lineage>
</organism>
<dbReference type="NCBIfam" id="NF006579">
    <property type="entry name" value="PRK09104.1"/>
    <property type="match status" value="1"/>
</dbReference>
<dbReference type="PANTHER" id="PTHR43270">
    <property type="entry name" value="BETA-ALA-HIS DIPEPTIDASE"/>
    <property type="match status" value="1"/>
</dbReference>
<dbReference type="InterPro" id="IPR011650">
    <property type="entry name" value="Peptidase_M20_dimer"/>
</dbReference>
<dbReference type="AlphaFoldDB" id="A0A0M7BAH2"/>
<dbReference type="GO" id="GO:0046872">
    <property type="term" value="F:metal ion binding"/>
    <property type="evidence" value="ECO:0007669"/>
    <property type="project" value="UniProtKB-KW"/>
</dbReference>
<evidence type="ECO:0000256" key="3">
    <source>
        <dbReference type="ARBA" id="ARBA00022801"/>
    </source>
</evidence>
<dbReference type="Proteomes" id="UP000049455">
    <property type="component" value="Unassembled WGS sequence"/>
</dbReference>
<feature type="domain" description="Peptidase M20 dimerisation" evidence="4">
    <location>
        <begin position="2"/>
        <end position="132"/>
    </location>
</feature>
<evidence type="ECO:0000256" key="1">
    <source>
        <dbReference type="ARBA" id="ARBA00022670"/>
    </source>
</evidence>
<sequence>MNPARVLTRVLGDLHDEQGRVQVPGFYDGVREPSPEQRESWERLDFSAEAFLGEVGLSHPAGETDRSGLEQLWSRPTAEINGIWSGYTGKGFKTVLPSEAHAKVSFRLVGDQDPIRIRDSFRDWVTAQMPPDCDVAFQSHGAGPASTMSTDGPLFQAAQAALTEEWDTEAAFIGGGGSIPIAGYFQTVLGMESVLAGFARQDDQIHSPNEKYDVESFRKGIRSWARILGRIGA</sequence>
<dbReference type="PANTHER" id="PTHR43270:SF12">
    <property type="entry name" value="SUCCINYL-DIAMINOPIMELATE DESUCCINYLASE"/>
    <property type="match status" value="1"/>
</dbReference>
<protein>
    <submittedName>
        <fullName evidence="5">Peptidase dimerisation domain protein</fullName>
    </submittedName>
</protein>
<dbReference type="EMBL" id="CYPR01000140">
    <property type="protein sequence ID" value="CUH39381.1"/>
    <property type="molecule type" value="Genomic_DNA"/>
</dbReference>
<dbReference type="SUPFAM" id="SSF53187">
    <property type="entry name" value="Zn-dependent exopeptidases"/>
    <property type="match status" value="1"/>
</dbReference>
<dbReference type="STRING" id="313367.JSE7799_02106"/>
<name>A0A0M7BAH2_9RHOB</name>
<evidence type="ECO:0000313" key="6">
    <source>
        <dbReference type="Proteomes" id="UP000049455"/>
    </source>
</evidence>
<keyword evidence="1" id="KW-0645">Protease</keyword>
<evidence type="ECO:0000256" key="2">
    <source>
        <dbReference type="ARBA" id="ARBA00022723"/>
    </source>
</evidence>
<keyword evidence="2" id="KW-0479">Metal-binding</keyword>
<keyword evidence="3" id="KW-0378">Hydrolase</keyword>
<dbReference type="GO" id="GO:0008233">
    <property type="term" value="F:peptidase activity"/>
    <property type="evidence" value="ECO:0007669"/>
    <property type="project" value="UniProtKB-KW"/>
</dbReference>
<reference evidence="5 6" key="1">
    <citation type="submission" date="2015-09" db="EMBL/GenBank/DDBJ databases">
        <authorList>
            <person name="Jackson K.R."/>
            <person name="Lunt B.L."/>
            <person name="Fisher J.N.B."/>
            <person name="Gardner A.V."/>
            <person name="Bailey M.E."/>
            <person name="Deus L.M."/>
            <person name="Earl A.S."/>
            <person name="Gibby P.D."/>
            <person name="Hartmann K.A."/>
            <person name="Liu J.E."/>
            <person name="Manci A.M."/>
            <person name="Nielsen D.A."/>
            <person name="Solomon M.B."/>
            <person name="Breakwell D.P."/>
            <person name="Burnett S.H."/>
            <person name="Grose J.H."/>
        </authorList>
    </citation>
    <scope>NUCLEOTIDE SEQUENCE [LARGE SCALE GENOMIC DNA]</scope>
    <source>
        <strain evidence="5 6">CECT 7799</strain>
    </source>
</reference>
<dbReference type="Pfam" id="PF07687">
    <property type="entry name" value="M20_dimer"/>
    <property type="match status" value="1"/>
</dbReference>
<evidence type="ECO:0000313" key="5">
    <source>
        <dbReference type="EMBL" id="CUH39381.1"/>
    </source>
</evidence>
<dbReference type="GO" id="GO:0006508">
    <property type="term" value="P:proteolysis"/>
    <property type="evidence" value="ECO:0007669"/>
    <property type="project" value="UniProtKB-KW"/>
</dbReference>